<name>A0A2D2B4B7_9CAUL</name>
<protein>
    <recommendedName>
        <fullName evidence="3">DUF2336 domain-containing protein</fullName>
    </recommendedName>
</protein>
<dbReference type="InterPro" id="IPR019285">
    <property type="entry name" value="DUF2336"/>
</dbReference>
<dbReference type="OrthoDB" id="8194627at2"/>
<dbReference type="EMBL" id="CP024201">
    <property type="protein sequence ID" value="ATQ45024.1"/>
    <property type="molecule type" value="Genomic_DNA"/>
</dbReference>
<organism evidence="1 2">
    <name type="scientific">Caulobacter mirabilis</name>
    <dbReference type="NCBI Taxonomy" id="69666"/>
    <lineage>
        <taxon>Bacteria</taxon>
        <taxon>Pseudomonadati</taxon>
        <taxon>Pseudomonadota</taxon>
        <taxon>Alphaproteobacteria</taxon>
        <taxon>Caulobacterales</taxon>
        <taxon>Caulobacteraceae</taxon>
        <taxon>Caulobacter</taxon>
    </lineage>
</organism>
<dbReference type="Proteomes" id="UP000228945">
    <property type="component" value="Chromosome"/>
</dbReference>
<evidence type="ECO:0000313" key="2">
    <source>
        <dbReference type="Proteomes" id="UP000228945"/>
    </source>
</evidence>
<sequence length="360" mass="38942">MLLAQSRHPADRERLLVEVVDLCDAAEADALRSPVARELVGAVFMKLVAEAERDIRRRLAEKIGPAPWAPPALVNVLALDEIEIAAPVIASSPVLQDHDLIRMLVECTLDHQIAIARRGRLGAPVIEAILKQEEPAVLTALAGNDTAELTPSAMERLVEHSRKIAAMRSPLARHPRLSSDMAQRLYLWVGQSLRSALIGRFRLDPEIMDAELALAVREAHAAIDGLPPAQARSDAEREAMEARLVEKLAEGDQLKPGYLLRALREGRLTLFVAALAKLGGFEPEHIRRAIDSDRPELLGLACAAIGVDRGVFPTILEAVRALNHGRPGGGAEGQRRAAGAFGPFDADIAGMAFRQAVKSV</sequence>
<evidence type="ECO:0008006" key="3">
    <source>
        <dbReference type="Google" id="ProtNLM"/>
    </source>
</evidence>
<dbReference type="KEGG" id="cmb:CSW64_14320"/>
<reference evidence="1 2" key="1">
    <citation type="submission" date="2017-10" db="EMBL/GenBank/DDBJ databases">
        <title>Genome sequence of Caulobacter mirabilis FWC38.</title>
        <authorList>
            <person name="Fiebig A."/>
            <person name="Crosson S."/>
        </authorList>
    </citation>
    <scope>NUCLEOTIDE SEQUENCE [LARGE SCALE GENOMIC DNA]</scope>
    <source>
        <strain evidence="1 2">FWC 38</strain>
    </source>
</reference>
<proteinExistence type="predicted"/>
<evidence type="ECO:0000313" key="1">
    <source>
        <dbReference type="EMBL" id="ATQ45024.1"/>
    </source>
</evidence>
<dbReference type="Pfam" id="PF10098">
    <property type="entry name" value="DUF2336"/>
    <property type="match status" value="1"/>
</dbReference>
<dbReference type="AlphaFoldDB" id="A0A2D2B4B7"/>
<gene>
    <name evidence="1" type="ORF">CSW64_14320</name>
</gene>
<accession>A0A2D2B4B7</accession>
<keyword evidence="2" id="KW-1185">Reference proteome</keyword>